<dbReference type="OrthoDB" id="10068240at2759"/>
<evidence type="ECO:0000313" key="14">
    <source>
        <dbReference type="EnsemblMetazoa" id="HelroP177243"/>
    </source>
</evidence>
<dbReference type="HOGENOM" id="CLU_1236250_0_0_1"/>
<evidence type="ECO:0000256" key="8">
    <source>
        <dbReference type="ARBA" id="ARBA00023136"/>
    </source>
</evidence>
<dbReference type="GeneID" id="20206142"/>
<evidence type="ECO:0000256" key="5">
    <source>
        <dbReference type="ARBA" id="ARBA00022989"/>
    </source>
</evidence>
<dbReference type="RefSeq" id="XP_009023687.1">
    <property type="nucleotide sequence ID" value="XM_009025439.1"/>
</dbReference>
<dbReference type="eggNOG" id="KOG4294">
    <property type="taxonomic scope" value="Eukaryota"/>
</dbReference>
<dbReference type="PRINTS" id="PR01078">
    <property type="entry name" value="AMINACHANNEL"/>
</dbReference>
<reference evidence="14" key="3">
    <citation type="submission" date="2015-06" db="UniProtKB">
        <authorList>
            <consortium name="EnsemblMetazoa"/>
        </authorList>
    </citation>
    <scope>IDENTIFICATION</scope>
</reference>
<evidence type="ECO:0000256" key="4">
    <source>
        <dbReference type="ARBA" id="ARBA00022692"/>
    </source>
</evidence>
<dbReference type="KEGG" id="hro:HELRODRAFT_177243"/>
<evidence type="ECO:0000256" key="7">
    <source>
        <dbReference type="ARBA" id="ARBA00023065"/>
    </source>
</evidence>
<reference evidence="15" key="1">
    <citation type="submission" date="2012-12" db="EMBL/GenBank/DDBJ databases">
        <authorList>
            <person name="Hellsten U."/>
            <person name="Grimwood J."/>
            <person name="Chapman J.A."/>
            <person name="Shapiro H."/>
            <person name="Aerts A."/>
            <person name="Otillar R.P."/>
            <person name="Terry A.Y."/>
            <person name="Boore J.L."/>
            <person name="Simakov O."/>
            <person name="Marletaz F."/>
            <person name="Cho S.-J."/>
            <person name="Edsinger-Gonzales E."/>
            <person name="Havlak P."/>
            <person name="Kuo D.-H."/>
            <person name="Larsson T."/>
            <person name="Lv J."/>
            <person name="Arendt D."/>
            <person name="Savage R."/>
            <person name="Osoegawa K."/>
            <person name="de Jong P."/>
            <person name="Lindberg D.R."/>
            <person name="Seaver E.C."/>
            <person name="Weisblat D.A."/>
            <person name="Putnam N.H."/>
            <person name="Grigoriev I.V."/>
            <person name="Rokhsar D.S."/>
        </authorList>
    </citation>
    <scope>NUCLEOTIDE SEQUENCE</scope>
</reference>
<dbReference type="STRING" id="6412.T1FBE3"/>
<keyword evidence="2 11" id="KW-0813">Transport</keyword>
<keyword evidence="8" id="KW-0472">Membrane</keyword>
<dbReference type="AlphaFoldDB" id="T1FBE3"/>
<dbReference type="EnsemblMetazoa" id="HelroT177243">
    <property type="protein sequence ID" value="HelroP177243"/>
    <property type="gene ID" value="HelroG177243"/>
</dbReference>
<dbReference type="Gene3D" id="1.10.287.770">
    <property type="entry name" value="YojJ-like"/>
    <property type="match status" value="1"/>
</dbReference>
<dbReference type="PANTHER" id="PTHR11690">
    <property type="entry name" value="AMILORIDE-SENSITIVE SODIUM CHANNEL-RELATED"/>
    <property type="match status" value="1"/>
</dbReference>
<evidence type="ECO:0000256" key="12">
    <source>
        <dbReference type="SAM" id="MobiDB-lite"/>
    </source>
</evidence>
<dbReference type="EMBL" id="KB097182">
    <property type="protein sequence ID" value="ESN98359.1"/>
    <property type="molecule type" value="Genomic_DNA"/>
</dbReference>
<keyword evidence="3 11" id="KW-0894">Sodium channel</keyword>
<dbReference type="InParanoid" id="T1FBE3"/>
<keyword evidence="4 11" id="KW-0812">Transmembrane</keyword>
<keyword evidence="15" id="KW-1185">Reference proteome</keyword>
<dbReference type="PANTHER" id="PTHR11690:SF248">
    <property type="entry name" value="PICKPOCKET 17, ISOFORM A"/>
    <property type="match status" value="1"/>
</dbReference>
<evidence type="ECO:0000256" key="2">
    <source>
        <dbReference type="ARBA" id="ARBA00022448"/>
    </source>
</evidence>
<proteinExistence type="inferred from homology"/>
<dbReference type="InterPro" id="IPR001873">
    <property type="entry name" value="ENaC"/>
</dbReference>
<feature type="region of interest" description="Disordered" evidence="12">
    <location>
        <begin position="185"/>
        <end position="213"/>
    </location>
</feature>
<keyword evidence="7 11" id="KW-0406">Ion transport</keyword>
<feature type="compositionally biased region" description="Polar residues" evidence="12">
    <location>
        <begin position="193"/>
        <end position="213"/>
    </location>
</feature>
<keyword evidence="5" id="KW-1133">Transmembrane helix</keyword>
<organism evidence="14 15">
    <name type="scientific">Helobdella robusta</name>
    <name type="common">Californian leech</name>
    <dbReference type="NCBI Taxonomy" id="6412"/>
    <lineage>
        <taxon>Eukaryota</taxon>
        <taxon>Metazoa</taxon>
        <taxon>Spiralia</taxon>
        <taxon>Lophotrochozoa</taxon>
        <taxon>Annelida</taxon>
        <taxon>Clitellata</taxon>
        <taxon>Hirudinea</taxon>
        <taxon>Rhynchobdellida</taxon>
        <taxon>Glossiphoniidae</taxon>
        <taxon>Helobdella</taxon>
    </lineage>
</organism>
<dbReference type="Pfam" id="PF00858">
    <property type="entry name" value="ASC"/>
    <property type="match status" value="1"/>
</dbReference>
<comment type="similarity">
    <text evidence="11">Belongs to the amiloride-sensitive sodium channel (TC 1.A.6) family.</text>
</comment>
<protein>
    <submittedName>
        <fullName evidence="13 14">Uncharacterized protein</fullName>
    </submittedName>
</protein>
<dbReference type="GO" id="GO:0005272">
    <property type="term" value="F:sodium channel activity"/>
    <property type="evidence" value="ECO:0007669"/>
    <property type="project" value="UniProtKB-KW"/>
</dbReference>
<evidence type="ECO:0000313" key="13">
    <source>
        <dbReference type="EMBL" id="ESN98359.1"/>
    </source>
</evidence>
<keyword evidence="10 11" id="KW-0407">Ion channel</keyword>
<accession>T1FBE3</accession>
<evidence type="ECO:0000256" key="10">
    <source>
        <dbReference type="ARBA" id="ARBA00023303"/>
    </source>
</evidence>
<keyword evidence="9 11" id="KW-0739">Sodium transport</keyword>
<keyword evidence="6" id="KW-0915">Sodium</keyword>
<gene>
    <name evidence="14" type="primary">20206142</name>
    <name evidence="13" type="ORF">HELRODRAFT_177243</name>
</gene>
<sequence length="224" mass="25758">MAQACQRTCYQKNVMLACGCGDPHYPLNGTVFGNKLWPICSVSDAKQGSCWIFLYLDQTPHITSIFDKEVVGFFKIISLKNDTLKYLDDKVPFDMFQDNKYKDNLLTVEIYFEEFNFQVLSESPSYEVAQFLSDIGGILGLYLGMSFMSVVEFVELFIDFVLLLCQKCILVKTLRKRNNKIQRENNETHETVKTPNEPTQSQNLTKPLKTPKSTNSVRDLLLKF</sequence>
<dbReference type="EMBL" id="AMQM01005976">
    <property type="status" value="NOT_ANNOTATED_CDS"/>
    <property type="molecule type" value="Genomic_DNA"/>
</dbReference>
<name>T1FBE3_HELRO</name>
<comment type="subcellular location">
    <subcellularLocation>
        <location evidence="1">Membrane</location>
        <topology evidence="1">Multi-pass membrane protein</topology>
    </subcellularLocation>
</comment>
<reference evidence="13 15" key="2">
    <citation type="journal article" date="2013" name="Nature">
        <title>Insights into bilaterian evolution from three spiralian genomes.</title>
        <authorList>
            <person name="Simakov O."/>
            <person name="Marletaz F."/>
            <person name="Cho S.J."/>
            <person name="Edsinger-Gonzales E."/>
            <person name="Havlak P."/>
            <person name="Hellsten U."/>
            <person name="Kuo D.H."/>
            <person name="Larsson T."/>
            <person name="Lv J."/>
            <person name="Arendt D."/>
            <person name="Savage R."/>
            <person name="Osoegawa K."/>
            <person name="de Jong P."/>
            <person name="Grimwood J."/>
            <person name="Chapman J.A."/>
            <person name="Shapiro H."/>
            <person name="Aerts A."/>
            <person name="Otillar R.P."/>
            <person name="Terry A.Y."/>
            <person name="Boore J.L."/>
            <person name="Grigoriev I.V."/>
            <person name="Lindberg D.R."/>
            <person name="Seaver E.C."/>
            <person name="Weisblat D.A."/>
            <person name="Putnam N.H."/>
            <person name="Rokhsar D.S."/>
        </authorList>
    </citation>
    <scope>NUCLEOTIDE SEQUENCE</scope>
</reference>
<dbReference type="CTD" id="20206142"/>
<evidence type="ECO:0000256" key="11">
    <source>
        <dbReference type="RuleBase" id="RU000679"/>
    </source>
</evidence>
<evidence type="ECO:0000256" key="9">
    <source>
        <dbReference type="ARBA" id="ARBA00023201"/>
    </source>
</evidence>
<evidence type="ECO:0000313" key="15">
    <source>
        <dbReference type="Proteomes" id="UP000015101"/>
    </source>
</evidence>
<dbReference type="Proteomes" id="UP000015101">
    <property type="component" value="Unassembled WGS sequence"/>
</dbReference>
<evidence type="ECO:0000256" key="1">
    <source>
        <dbReference type="ARBA" id="ARBA00004141"/>
    </source>
</evidence>
<evidence type="ECO:0000256" key="3">
    <source>
        <dbReference type="ARBA" id="ARBA00022461"/>
    </source>
</evidence>
<dbReference type="GO" id="GO:0016020">
    <property type="term" value="C:membrane"/>
    <property type="evidence" value="ECO:0007669"/>
    <property type="project" value="UniProtKB-SubCell"/>
</dbReference>
<evidence type="ECO:0000256" key="6">
    <source>
        <dbReference type="ARBA" id="ARBA00023053"/>
    </source>
</evidence>